<keyword evidence="5" id="KW-1185">Reference proteome</keyword>
<evidence type="ECO:0000256" key="2">
    <source>
        <dbReference type="SAM" id="SignalP"/>
    </source>
</evidence>
<gene>
    <name evidence="4" type="ORF">KQI75_02495</name>
</gene>
<name>A0ABS6EPJ4_9FIRM</name>
<reference evidence="4 5" key="1">
    <citation type="submission" date="2021-06" db="EMBL/GenBank/DDBJ databases">
        <authorList>
            <person name="Sun Q."/>
            <person name="Li D."/>
        </authorList>
    </citation>
    <scope>NUCLEOTIDE SEQUENCE [LARGE SCALE GENOMIC DNA]</scope>
    <source>
        <strain evidence="4 5">MSJd-7</strain>
    </source>
</reference>
<organism evidence="4 5">
    <name type="scientific">Butyricicoccus intestinisimiae</name>
    <dbReference type="NCBI Taxonomy" id="2841509"/>
    <lineage>
        <taxon>Bacteria</taxon>
        <taxon>Bacillati</taxon>
        <taxon>Bacillota</taxon>
        <taxon>Clostridia</taxon>
        <taxon>Eubacteriales</taxon>
        <taxon>Butyricicoccaceae</taxon>
        <taxon>Butyricicoccus</taxon>
    </lineage>
</organism>
<feature type="signal peptide" evidence="2">
    <location>
        <begin position="1"/>
        <end position="23"/>
    </location>
</feature>
<protein>
    <submittedName>
        <fullName evidence="4">S-layer homology domain-containing protein</fullName>
    </submittedName>
</protein>
<feature type="chain" id="PRO_5046036637" evidence="2">
    <location>
        <begin position="24"/>
        <end position="431"/>
    </location>
</feature>
<dbReference type="InterPro" id="IPR001119">
    <property type="entry name" value="SLH_dom"/>
</dbReference>
<evidence type="ECO:0000259" key="3">
    <source>
        <dbReference type="PROSITE" id="PS51272"/>
    </source>
</evidence>
<evidence type="ECO:0000313" key="4">
    <source>
        <dbReference type="EMBL" id="MBU5489507.1"/>
    </source>
</evidence>
<dbReference type="Proteomes" id="UP000783588">
    <property type="component" value="Unassembled WGS sequence"/>
</dbReference>
<keyword evidence="1" id="KW-0677">Repeat</keyword>
<evidence type="ECO:0000313" key="5">
    <source>
        <dbReference type="Proteomes" id="UP000783588"/>
    </source>
</evidence>
<feature type="domain" description="SLH" evidence="3">
    <location>
        <begin position="253"/>
        <end position="313"/>
    </location>
</feature>
<dbReference type="Pfam" id="PF00395">
    <property type="entry name" value="SLH"/>
    <property type="match status" value="3"/>
</dbReference>
<evidence type="ECO:0000256" key="1">
    <source>
        <dbReference type="ARBA" id="ARBA00022737"/>
    </source>
</evidence>
<dbReference type="PROSITE" id="PS51272">
    <property type="entry name" value="SLH"/>
    <property type="match status" value="3"/>
</dbReference>
<feature type="domain" description="SLH" evidence="3">
    <location>
        <begin position="314"/>
        <end position="377"/>
    </location>
</feature>
<dbReference type="RefSeq" id="WP_216469100.1">
    <property type="nucleotide sequence ID" value="NZ_JAHLQI010000001.1"/>
</dbReference>
<feature type="domain" description="SLH" evidence="3">
    <location>
        <begin position="378"/>
        <end position="431"/>
    </location>
</feature>
<sequence>MKQFIKKTAAAAIASCIVCGASAAVCAIEPAASIGSVTYDSLNAALCVVKSGQTIVLQSDVLGKNETHPVGVHTGAAYISNDSTDLSFTLDLHGHTISSDAEAQVGLLIQTGEQAGAREITIQNGTIRATGEDAAGLEIADQNTSTNTSVILNNVTIQAEQDAGVQCFSSALHVDSSKIQGVSDAIYAEDAAISLKSGVFAVTGTDVGVDGAIAAYQTQTDDTLVWKPDTVSTKQAMAVSPSDWQTNPAANITAMYFTDIKTEDYFYQPVIWAVQNNITAGTTMSTFSPANGCTRAQNAAFLWRAAGCPEPKDTKLPFTDVPAGSWFEKAVCWAYEQGITAGTTKTTFSPDTTCTRGQVVTFLWRMHGSPEPNSTKSPFTDIKNSDYFYKASLWAQEQGITAGTSKTAFSPNMTCTRGQIVTFLYRDMAEE</sequence>
<keyword evidence="2" id="KW-0732">Signal</keyword>
<comment type="caution">
    <text evidence="4">The sequence shown here is derived from an EMBL/GenBank/DDBJ whole genome shotgun (WGS) entry which is preliminary data.</text>
</comment>
<dbReference type="EMBL" id="JAHLQI010000001">
    <property type="protein sequence ID" value="MBU5489507.1"/>
    <property type="molecule type" value="Genomic_DNA"/>
</dbReference>
<proteinExistence type="predicted"/>
<accession>A0ABS6EPJ4</accession>